<dbReference type="InterPro" id="IPR013766">
    <property type="entry name" value="Thioredoxin_domain"/>
</dbReference>
<dbReference type="InterPro" id="IPR036249">
    <property type="entry name" value="Thioredoxin-like_sf"/>
</dbReference>
<dbReference type="InterPro" id="IPR000866">
    <property type="entry name" value="AhpC/TSA"/>
</dbReference>
<feature type="domain" description="Thioredoxin" evidence="2">
    <location>
        <begin position="16"/>
        <end position="172"/>
    </location>
</feature>
<feature type="chain" id="PRO_5043369457" evidence="1">
    <location>
        <begin position="30"/>
        <end position="172"/>
    </location>
</feature>
<accession>A0AAU7LY57</accession>
<evidence type="ECO:0000259" key="2">
    <source>
        <dbReference type="PROSITE" id="PS51352"/>
    </source>
</evidence>
<dbReference type="AlphaFoldDB" id="A0AAU7LY57"/>
<proteinExistence type="predicted"/>
<dbReference type="PROSITE" id="PS51352">
    <property type="entry name" value="THIOREDOXIN_2"/>
    <property type="match status" value="1"/>
</dbReference>
<evidence type="ECO:0000256" key="1">
    <source>
        <dbReference type="SAM" id="SignalP"/>
    </source>
</evidence>
<dbReference type="PANTHER" id="PTHR42852">
    <property type="entry name" value="THIOL:DISULFIDE INTERCHANGE PROTEIN DSBE"/>
    <property type="match status" value="1"/>
</dbReference>
<reference evidence="3" key="1">
    <citation type="submission" date="2024-05" db="EMBL/GenBank/DDBJ databases">
        <authorList>
            <person name="Bunk B."/>
            <person name="Swiderski J."/>
            <person name="Sproer C."/>
            <person name="Thiel V."/>
        </authorList>
    </citation>
    <scope>NUCLEOTIDE SEQUENCE</scope>
    <source>
        <strain evidence="3">DSM 17735</strain>
    </source>
</reference>
<protein>
    <submittedName>
        <fullName evidence="3">TlpA disulfide reductase family protein</fullName>
    </submittedName>
</protein>
<name>A0AAU7LY57_9BURK</name>
<dbReference type="CDD" id="cd02966">
    <property type="entry name" value="TlpA_like_family"/>
    <property type="match status" value="1"/>
</dbReference>
<gene>
    <name evidence="3" type="ORF">ABLV49_08585</name>
</gene>
<dbReference type="Pfam" id="PF00578">
    <property type="entry name" value="AhpC-TSA"/>
    <property type="match status" value="1"/>
</dbReference>
<organism evidence="3">
    <name type="scientific">Polaromonas hydrogenivorans</name>
    <dbReference type="NCBI Taxonomy" id="335476"/>
    <lineage>
        <taxon>Bacteria</taxon>
        <taxon>Pseudomonadati</taxon>
        <taxon>Pseudomonadota</taxon>
        <taxon>Betaproteobacteria</taxon>
        <taxon>Burkholderiales</taxon>
        <taxon>Comamonadaceae</taxon>
        <taxon>Polaromonas</taxon>
    </lineage>
</organism>
<evidence type="ECO:0000313" key="3">
    <source>
        <dbReference type="EMBL" id="XBP71833.1"/>
    </source>
</evidence>
<dbReference type="InterPro" id="IPR050553">
    <property type="entry name" value="Thioredoxin_ResA/DsbE_sf"/>
</dbReference>
<dbReference type="Gene3D" id="3.40.30.10">
    <property type="entry name" value="Glutaredoxin"/>
    <property type="match status" value="1"/>
</dbReference>
<sequence>MRPSSSFFFTRHLLALGLALALPCAPAWAVKPGEIPVLTGRTLANQPFSLAALRGKVTLVVFWSTDCPVCRDKMPELRANAQGWRGKPFELITVSVDRKLQDTAEYEQLVLTVVNKNERLLSMWAGDTAYRSSIARPVHLPAAYLLDKSGRVVEQYSGRIPPEAWDRIADLL</sequence>
<dbReference type="GO" id="GO:0016491">
    <property type="term" value="F:oxidoreductase activity"/>
    <property type="evidence" value="ECO:0007669"/>
    <property type="project" value="InterPro"/>
</dbReference>
<feature type="signal peptide" evidence="1">
    <location>
        <begin position="1"/>
        <end position="29"/>
    </location>
</feature>
<dbReference type="GO" id="GO:0016209">
    <property type="term" value="F:antioxidant activity"/>
    <property type="evidence" value="ECO:0007669"/>
    <property type="project" value="InterPro"/>
</dbReference>
<dbReference type="RefSeq" id="WP_349281181.1">
    <property type="nucleotide sequence ID" value="NZ_CBCSCU010000004.1"/>
</dbReference>
<dbReference type="SUPFAM" id="SSF52833">
    <property type="entry name" value="Thioredoxin-like"/>
    <property type="match status" value="1"/>
</dbReference>
<dbReference type="PANTHER" id="PTHR42852:SF17">
    <property type="entry name" value="THIOREDOXIN-LIKE PROTEIN HI_1115"/>
    <property type="match status" value="1"/>
</dbReference>
<dbReference type="EMBL" id="CP157675">
    <property type="protein sequence ID" value="XBP71833.1"/>
    <property type="molecule type" value="Genomic_DNA"/>
</dbReference>
<keyword evidence="1" id="KW-0732">Signal</keyword>